<name>T1GR21_MEGSC</name>
<dbReference type="SUPFAM" id="SSF100895">
    <property type="entry name" value="Kazal-type serine protease inhibitors"/>
    <property type="match status" value="1"/>
</dbReference>
<evidence type="ECO:0000313" key="3">
    <source>
        <dbReference type="Proteomes" id="UP000015102"/>
    </source>
</evidence>
<dbReference type="EMBL" id="CAQQ02186407">
    <property type="status" value="NOT_ANNOTATED_CDS"/>
    <property type="molecule type" value="Genomic_DNA"/>
</dbReference>
<feature type="domain" description="Kazal-like" evidence="1">
    <location>
        <begin position="125"/>
        <end position="182"/>
    </location>
</feature>
<dbReference type="HOGENOM" id="CLU_1483643_0_0_1"/>
<dbReference type="EMBL" id="CAQQ02186408">
    <property type="status" value="NOT_ANNOTATED_CDS"/>
    <property type="molecule type" value="Genomic_DNA"/>
</dbReference>
<keyword evidence="3" id="KW-1185">Reference proteome</keyword>
<organism evidence="2 3">
    <name type="scientific">Megaselia scalaris</name>
    <name type="common">Humpbacked fly</name>
    <name type="synonym">Phora scalaris</name>
    <dbReference type="NCBI Taxonomy" id="36166"/>
    <lineage>
        <taxon>Eukaryota</taxon>
        <taxon>Metazoa</taxon>
        <taxon>Ecdysozoa</taxon>
        <taxon>Arthropoda</taxon>
        <taxon>Hexapoda</taxon>
        <taxon>Insecta</taxon>
        <taxon>Pterygota</taxon>
        <taxon>Neoptera</taxon>
        <taxon>Endopterygota</taxon>
        <taxon>Diptera</taxon>
        <taxon>Brachycera</taxon>
        <taxon>Muscomorpha</taxon>
        <taxon>Platypezoidea</taxon>
        <taxon>Phoridae</taxon>
        <taxon>Megaseliini</taxon>
        <taxon>Megaselia</taxon>
    </lineage>
</organism>
<accession>T1GR21</accession>
<reference evidence="3" key="1">
    <citation type="submission" date="2013-02" db="EMBL/GenBank/DDBJ databases">
        <authorList>
            <person name="Hughes D."/>
        </authorList>
    </citation>
    <scope>NUCLEOTIDE SEQUENCE</scope>
    <source>
        <strain>Durham</strain>
        <strain evidence="3">NC isolate 2 -- Noor lab</strain>
    </source>
</reference>
<dbReference type="AlphaFoldDB" id="T1GR21"/>
<dbReference type="Proteomes" id="UP000015102">
    <property type="component" value="Unassembled WGS sequence"/>
</dbReference>
<dbReference type="Pfam" id="PF07648">
    <property type="entry name" value="Kazal_2"/>
    <property type="match status" value="1"/>
</dbReference>
<dbReference type="InterPro" id="IPR036058">
    <property type="entry name" value="Kazal_dom_sf"/>
</dbReference>
<evidence type="ECO:0000313" key="2">
    <source>
        <dbReference type="EnsemblMetazoa" id="MESCA006092-PA"/>
    </source>
</evidence>
<sequence>MINTISCWLNYFENFPISNGFAIEHFSPGALPTSDGSLFHYVNFHHPLYWNDMDFAAVFLNVKADYMNKLCPAICAKVYRPVCAFNDKLQCYKTKEECFLKSENCRRRHYNEPGGGVVQGECDPKVHKLCCPNNCPLDGPPVCGFNGNSFSKFINRCDMDVHNCKEKIMSPMYKQVDFAKCS</sequence>
<reference evidence="2" key="2">
    <citation type="submission" date="2015-06" db="UniProtKB">
        <authorList>
            <consortium name="EnsemblMetazoa"/>
        </authorList>
    </citation>
    <scope>IDENTIFICATION</scope>
</reference>
<dbReference type="InterPro" id="IPR002350">
    <property type="entry name" value="Kazal_dom"/>
</dbReference>
<dbReference type="PROSITE" id="PS51465">
    <property type="entry name" value="KAZAL_2"/>
    <property type="match status" value="1"/>
</dbReference>
<protein>
    <recommendedName>
        <fullName evidence="1">Kazal-like domain-containing protein</fullName>
    </recommendedName>
</protein>
<dbReference type="Gene3D" id="3.30.60.30">
    <property type="match status" value="2"/>
</dbReference>
<evidence type="ECO:0000259" key="1">
    <source>
        <dbReference type="PROSITE" id="PS51465"/>
    </source>
</evidence>
<dbReference type="EnsemblMetazoa" id="MESCA006092-RA">
    <property type="protein sequence ID" value="MESCA006092-PA"/>
    <property type="gene ID" value="MESCA006092"/>
</dbReference>
<proteinExistence type="predicted"/>